<evidence type="ECO:0000313" key="2">
    <source>
        <dbReference type="EMBL" id="MCS0584647.1"/>
    </source>
</evidence>
<comment type="caution">
    <text evidence="2">The sequence shown here is derived from an EMBL/GenBank/DDBJ whole genome shotgun (WGS) entry which is preliminary data.</text>
</comment>
<sequence length="182" mass="18898">MANDDHPQAAAPAPAATATAAPAAASPSPAEALATAQQVEELADKLSDCADSIHARIMRDIRRHQGQDVPDPEQAAARALLEAEMELRQRANRLYGDAAACIVSSLGQPQQRLIQLTLDAADKIRRITRIGDGITLVARLLGLAAAASTGQVVPILAALERLKAQLDVVAVDNAPAAPDPSA</sequence>
<reference evidence="2 3" key="1">
    <citation type="submission" date="2022-08" db="EMBL/GenBank/DDBJ databases">
        <title>Reclassification of Massilia species as members of the genera Telluria, Duganella, Pseudoduganella, Mokoshia gen. nov. and Zemynaea gen. nov. using orthogonal and non-orthogonal genome-based approaches.</title>
        <authorList>
            <person name="Bowman J.P."/>
        </authorList>
    </citation>
    <scope>NUCLEOTIDE SEQUENCE [LARGE SCALE GENOMIC DNA]</scope>
    <source>
        <strain evidence="2 3">JCM 31316</strain>
    </source>
</reference>
<dbReference type="Proteomes" id="UP001204151">
    <property type="component" value="Unassembled WGS sequence"/>
</dbReference>
<proteinExistence type="predicted"/>
<gene>
    <name evidence="2" type="ORF">NX784_23970</name>
</gene>
<name>A0ABT1ZXK5_9BURK</name>
<evidence type="ECO:0000256" key="1">
    <source>
        <dbReference type="SAM" id="MobiDB-lite"/>
    </source>
</evidence>
<feature type="compositionally biased region" description="Low complexity" evidence="1">
    <location>
        <begin position="9"/>
        <end position="32"/>
    </location>
</feature>
<evidence type="ECO:0000313" key="3">
    <source>
        <dbReference type="Proteomes" id="UP001204151"/>
    </source>
</evidence>
<accession>A0ABT1ZXK5</accession>
<dbReference type="EMBL" id="JANUGW010000023">
    <property type="protein sequence ID" value="MCS0584647.1"/>
    <property type="molecule type" value="Genomic_DNA"/>
</dbReference>
<dbReference type="RefSeq" id="WP_258819193.1">
    <property type="nucleotide sequence ID" value="NZ_JANUGW010000023.1"/>
</dbReference>
<protein>
    <submittedName>
        <fullName evidence="2">Uncharacterized protein</fullName>
    </submittedName>
</protein>
<feature type="region of interest" description="Disordered" evidence="1">
    <location>
        <begin position="1"/>
        <end position="32"/>
    </location>
</feature>
<organism evidence="2 3">
    <name type="scientific">Massilia pinisoli</name>
    <dbReference type="NCBI Taxonomy" id="1772194"/>
    <lineage>
        <taxon>Bacteria</taxon>
        <taxon>Pseudomonadati</taxon>
        <taxon>Pseudomonadota</taxon>
        <taxon>Betaproteobacteria</taxon>
        <taxon>Burkholderiales</taxon>
        <taxon>Oxalobacteraceae</taxon>
        <taxon>Telluria group</taxon>
        <taxon>Massilia</taxon>
    </lineage>
</organism>
<keyword evidence="3" id="KW-1185">Reference proteome</keyword>